<dbReference type="EMBL" id="CP000157">
    <property type="protein sequence ID" value="ABC62574.1"/>
    <property type="molecule type" value="Genomic_DNA"/>
</dbReference>
<sequence length="76" mass="8515">MEFLRALIFASDAELLALWGAGFLLLAAFATYMEKRRTRRTEFDRVGWVPWFGIFFVSVIFGGGLLALAVPGMLRG</sequence>
<dbReference type="RefSeq" id="WP_011413450.1">
    <property type="nucleotide sequence ID" value="NC_007722.1"/>
</dbReference>
<keyword evidence="1" id="KW-0472">Membrane</keyword>
<evidence type="ECO:0000313" key="2">
    <source>
        <dbReference type="EMBL" id="ABC62574.1"/>
    </source>
</evidence>
<gene>
    <name evidence="2" type="ordered locus">ELI_02410</name>
</gene>
<dbReference type="STRING" id="314225.ELI_02410"/>
<evidence type="ECO:0000313" key="3">
    <source>
        <dbReference type="Proteomes" id="UP000008808"/>
    </source>
</evidence>
<keyword evidence="3" id="KW-1185">Reference proteome</keyword>
<dbReference type="AlphaFoldDB" id="Q2NCL7"/>
<keyword evidence="1" id="KW-0812">Transmembrane</keyword>
<dbReference type="Proteomes" id="UP000008808">
    <property type="component" value="Chromosome"/>
</dbReference>
<dbReference type="eggNOG" id="ENOG502ZZJH">
    <property type="taxonomic scope" value="Bacteria"/>
</dbReference>
<name>Q2NCL7_ERYLH</name>
<feature type="transmembrane region" description="Helical" evidence="1">
    <location>
        <begin position="51"/>
        <end position="74"/>
    </location>
</feature>
<dbReference type="HOGENOM" id="CLU_2648969_0_0_5"/>
<feature type="transmembrane region" description="Helical" evidence="1">
    <location>
        <begin position="6"/>
        <end position="30"/>
    </location>
</feature>
<evidence type="ECO:0000256" key="1">
    <source>
        <dbReference type="SAM" id="Phobius"/>
    </source>
</evidence>
<keyword evidence="1" id="KW-1133">Transmembrane helix</keyword>
<proteinExistence type="predicted"/>
<reference evidence="3" key="1">
    <citation type="journal article" date="2009" name="J. Bacteriol.">
        <title>Complete genome sequence of Erythrobacter litoralis HTCC2594.</title>
        <authorList>
            <person name="Oh H.M."/>
            <person name="Giovannoni S.J."/>
            <person name="Ferriera S."/>
            <person name="Johnson J."/>
            <person name="Cho J.C."/>
        </authorList>
    </citation>
    <scope>NUCLEOTIDE SEQUENCE [LARGE SCALE GENOMIC DNA]</scope>
    <source>
        <strain evidence="3">HTCC2594</strain>
    </source>
</reference>
<accession>Q2NCL7</accession>
<protein>
    <submittedName>
        <fullName evidence="2">Uncharacterized protein</fullName>
    </submittedName>
</protein>
<organism evidence="2 3">
    <name type="scientific">Erythrobacter litoralis (strain HTCC2594)</name>
    <dbReference type="NCBI Taxonomy" id="314225"/>
    <lineage>
        <taxon>Bacteria</taxon>
        <taxon>Pseudomonadati</taxon>
        <taxon>Pseudomonadota</taxon>
        <taxon>Alphaproteobacteria</taxon>
        <taxon>Sphingomonadales</taxon>
        <taxon>Erythrobacteraceae</taxon>
        <taxon>Erythrobacter/Porphyrobacter group</taxon>
        <taxon>Erythrobacter</taxon>
    </lineage>
</organism>
<dbReference type="KEGG" id="eli:ELI_02410"/>